<reference evidence="1 2" key="1">
    <citation type="submission" date="2018-12" db="EMBL/GenBank/DDBJ databases">
        <authorList>
            <consortium name="Pathogen Informatics"/>
        </authorList>
    </citation>
    <scope>NUCLEOTIDE SEQUENCE [LARGE SCALE GENOMIC DNA]</scope>
    <source>
        <strain evidence="1 2">NCTC11466</strain>
    </source>
</reference>
<dbReference type="InterPro" id="IPR008966">
    <property type="entry name" value="Adhesion_dom_sf"/>
</dbReference>
<dbReference type="AlphaFoldDB" id="A0A3S4MH29"/>
<dbReference type="Proteomes" id="UP000274122">
    <property type="component" value="Chromosome"/>
</dbReference>
<dbReference type="SUPFAM" id="SSF49401">
    <property type="entry name" value="Bacterial adhesins"/>
    <property type="match status" value="1"/>
</dbReference>
<keyword evidence="2" id="KW-1185">Reference proteome</keyword>
<dbReference type="KEGG" id="clap:NCTC11466_04192"/>
<dbReference type="Gene3D" id="2.60.40.1090">
    <property type="entry name" value="Fimbrial-type adhesion domain"/>
    <property type="match status" value="1"/>
</dbReference>
<evidence type="ECO:0000313" key="1">
    <source>
        <dbReference type="EMBL" id="VEC01360.1"/>
    </source>
</evidence>
<proteinExistence type="predicted"/>
<protein>
    <submittedName>
        <fullName evidence="1">P pilus assembly protein, pilin FimA</fullName>
    </submittedName>
</protein>
<accession>A0A3S4MH29</accession>
<dbReference type="InterPro" id="IPR036937">
    <property type="entry name" value="Adhesion_dom_fimbrial_sf"/>
</dbReference>
<dbReference type="GO" id="GO:0007155">
    <property type="term" value="P:cell adhesion"/>
    <property type="evidence" value="ECO:0007669"/>
    <property type="project" value="InterPro"/>
</dbReference>
<dbReference type="EMBL" id="LR134201">
    <property type="protein sequence ID" value="VEC01360.1"/>
    <property type="molecule type" value="Genomic_DNA"/>
</dbReference>
<sequence length="175" mass="18569">MVCLAGMASTVNAAVLTVKTAVTEGSCQLSVPSMMTFTGQVPTQFARNNWTAEVKPLRVTISDCQGTPGTTQRPGIQVTGSTLAGSPTIFSEASSQATHAGFMLREGRFTRLDSFYTQETAPGGSIPDGGFSYEGEPGKVMDEGERMYTLGFVSAGVVPSYGQVNARLTFTFLYH</sequence>
<dbReference type="GO" id="GO:0009289">
    <property type="term" value="C:pilus"/>
    <property type="evidence" value="ECO:0007669"/>
    <property type="project" value="InterPro"/>
</dbReference>
<organism evidence="1 2">
    <name type="scientific">Cedecea lapagei</name>
    <dbReference type="NCBI Taxonomy" id="158823"/>
    <lineage>
        <taxon>Bacteria</taxon>
        <taxon>Pseudomonadati</taxon>
        <taxon>Pseudomonadota</taxon>
        <taxon>Gammaproteobacteria</taxon>
        <taxon>Enterobacterales</taxon>
        <taxon>Enterobacteriaceae</taxon>
        <taxon>Cedecea</taxon>
    </lineage>
</organism>
<name>A0A3S4MH29_9ENTR</name>
<evidence type="ECO:0000313" key="2">
    <source>
        <dbReference type="Proteomes" id="UP000274122"/>
    </source>
</evidence>
<gene>
    <name evidence="1" type="ORF">NCTC11466_04192</name>
</gene>